<sequence>MKRQFFSTFNHKFFIDDYKNWAKVKYISFGPRKNTLTLIINNEDFADLYDQQQETTIYNLEKDNKLELYFDEEQLEEIEFGKIDEREDQEFQAYLQKQNKIQKYNE</sequence>
<dbReference type="InParanoid" id="A0A0V0QXZ7"/>
<name>A0A0V0QXZ7_PSEPJ</name>
<protein>
    <submittedName>
        <fullName evidence="1">Uncharacterized protein</fullName>
    </submittedName>
</protein>
<dbReference type="Proteomes" id="UP000054937">
    <property type="component" value="Unassembled WGS sequence"/>
</dbReference>
<evidence type="ECO:0000313" key="1">
    <source>
        <dbReference type="EMBL" id="KRX07159.1"/>
    </source>
</evidence>
<dbReference type="AlphaFoldDB" id="A0A0V0QXZ7"/>
<gene>
    <name evidence="1" type="ORF">PPERSA_00069</name>
</gene>
<proteinExistence type="predicted"/>
<organism evidence="1 2">
    <name type="scientific">Pseudocohnilembus persalinus</name>
    <name type="common">Ciliate</name>
    <dbReference type="NCBI Taxonomy" id="266149"/>
    <lineage>
        <taxon>Eukaryota</taxon>
        <taxon>Sar</taxon>
        <taxon>Alveolata</taxon>
        <taxon>Ciliophora</taxon>
        <taxon>Intramacronucleata</taxon>
        <taxon>Oligohymenophorea</taxon>
        <taxon>Scuticociliatia</taxon>
        <taxon>Philasterida</taxon>
        <taxon>Pseudocohnilembidae</taxon>
        <taxon>Pseudocohnilembus</taxon>
    </lineage>
</organism>
<evidence type="ECO:0000313" key="2">
    <source>
        <dbReference type="Proteomes" id="UP000054937"/>
    </source>
</evidence>
<dbReference type="EMBL" id="LDAU01000086">
    <property type="protein sequence ID" value="KRX07159.1"/>
    <property type="molecule type" value="Genomic_DNA"/>
</dbReference>
<comment type="caution">
    <text evidence="1">The sequence shown here is derived from an EMBL/GenBank/DDBJ whole genome shotgun (WGS) entry which is preliminary data.</text>
</comment>
<reference evidence="1 2" key="1">
    <citation type="journal article" date="2015" name="Sci. Rep.">
        <title>Genome of the facultative scuticociliatosis pathogen Pseudocohnilembus persalinus provides insight into its virulence through horizontal gene transfer.</title>
        <authorList>
            <person name="Xiong J."/>
            <person name="Wang G."/>
            <person name="Cheng J."/>
            <person name="Tian M."/>
            <person name="Pan X."/>
            <person name="Warren A."/>
            <person name="Jiang C."/>
            <person name="Yuan D."/>
            <person name="Miao W."/>
        </authorList>
    </citation>
    <scope>NUCLEOTIDE SEQUENCE [LARGE SCALE GENOMIC DNA]</scope>
    <source>
        <strain evidence="1">36N120E</strain>
    </source>
</reference>
<accession>A0A0V0QXZ7</accession>
<keyword evidence="2" id="KW-1185">Reference proteome</keyword>